<feature type="transmembrane region" description="Helical" evidence="9">
    <location>
        <begin position="287"/>
        <end position="315"/>
    </location>
</feature>
<evidence type="ECO:0000256" key="7">
    <source>
        <dbReference type="ARBA" id="ARBA00023136"/>
    </source>
</evidence>
<keyword evidence="11" id="KW-1185">Reference proteome</keyword>
<evidence type="ECO:0000313" key="11">
    <source>
        <dbReference type="Proteomes" id="UP001367030"/>
    </source>
</evidence>
<evidence type="ECO:0000256" key="2">
    <source>
        <dbReference type="ARBA" id="ARBA00022448"/>
    </source>
</evidence>
<protein>
    <submittedName>
        <fullName evidence="10">Branched-chain amino acid ABC transporter permease</fullName>
    </submittedName>
</protein>
<dbReference type="Pfam" id="PF02653">
    <property type="entry name" value="BPD_transp_2"/>
    <property type="match status" value="1"/>
</dbReference>
<evidence type="ECO:0000256" key="1">
    <source>
        <dbReference type="ARBA" id="ARBA00004651"/>
    </source>
</evidence>
<proteinExistence type="inferred from homology"/>
<reference evidence="10 11" key="1">
    <citation type="submission" date="2024-03" db="EMBL/GenBank/DDBJ databases">
        <title>Novel species of the genus Variovorax.</title>
        <authorList>
            <person name="Liu Q."/>
            <person name="Xin Y.-H."/>
        </authorList>
    </citation>
    <scope>NUCLEOTIDE SEQUENCE [LARGE SCALE GENOMIC DNA]</scope>
    <source>
        <strain evidence="10 11">KACC 18901</strain>
    </source>
</reference>
<dbReference type="InterPro" id="IPR001851">
    <property type="entry name" value="ABC_transp_permease"/>
</dbReference>
<name>A0ABU8XE82_9BURK</name>
<evidence type="ECO:0000313" key="10">
    <source>
        <dbReference type="EMBL" id="MEJ8857375.1"/>
    </source>
</evidence>
<keyword evidence="7 9" id="KW-0472">Membrane</keyword>
<comment type="similarity">
    <text evidence="8">Belongs to the binding-protein-dependent transport system permease family. LivHM subfamily.</text>
</comment>
<feature type="transmembrane region" description="Helical" evidence="9">
    <location>
        <begin position="252"/>
        <end position="275"/>
    </location>
</feature>
<accession>A0ABU8XE82</accession>
<comment type="caution">
    <text evidence="10">The sequence shown here is derived from an EMBL/GenBank/DDBJ whole genome shotgun (WGS) entry which is preliminary data.</text>
</comment>
<feature type="transmembrane region" description="Helical" evidence="9">
    <location>
        <begin position="205"/>
        <end position="224"/>
    </location>
</feature>
<dbReference type="PANTHER" id="PTHR11795:SF442">
    <property type="entry name" value="ABC TRANSPORTER ATP-BINDING PROTEIN"/>
    <property type="match status" value="1"/>
</dbReference>
<feature type="transmembrane region" description="Helical" evidence="9">
    <location>
        <begin position="322"/>
        <end position="342"/>
    </location>
</feature>
<feature type="transmembrane region" description="Helical" evidence="9">
    <location>
        <begin position="94"/>
        <end position="114"/>
    </location>
</feature>
<feature type="transmembrane region" description="Helical" evidence="9">
    <location>
        <begin position="57"/>
        <end position="82"/>
    </location>
</feature>
<comment type="subcellular location">
    <subcellularLocation>
        <location evidence="1">Cell membrane</location>
        <topology evidence="1">Multi-pass membrane protein</topology>
    </subcellularLocation>
</comment>
<dbReference type="EMBL" id="JBBKZS010000010">
    <property type="protein sequence ID" value="MEJ8857375.1"/>
    <property type="molecule type" value="Genomic_DNA"/>
</dbReference>
<evidence type="ECO:0000256" key="4">
    <source>
        <dbReference type="ARBA" id="ARBA00022692"/>
    </source>
</evidence>
<feature type="transmembrane region" description="Helical" evidence="9">
    <location>
        <begin position="160"/>
        <end position="185"/>
    </location>
</feature>
<evidence type="ECO:0000256" key="5">
    <source>
        <dbReference type="ARBA" id="ARBA00022970"/>
    </source>
</evidence>
<feature type="transmembrane region" description="Helical" evidence="9">
    <location>
        <begin position="120"/>
        <end position="144"/>
    </location>
</feature>
<evidence type="ECO:0000256" key="6">
    <source>
        <dbReference type="ARBA" id="ARBA00022989"/>
    </source>
</evidence>
<evidence type="ECO:0000256" key="3">
    <source>
        <dbReference type="ARBA" id="ARBA00022475"/>
    </source>
</evidence>
<dbReference type="InterPro" id="IPR052157">
    <property type="entry name" value="BCAA_transport_permease"/>
</dbReference>
<dbReference type="Proteomes" id="UP001367030">
    <property type="component" value="Unassembled WGS sequence"/>
</dbReference>
<sequence length="353" mass="37305">MAATETIPVNAVLPDPAPTEPAMLEALPGRKRDLVPGILILAFIALALPVVGSVPTWITLTIAALAMGMMLFIMASGLTLVFGLMDVMNLGHAAFVAVGAYTATLMVAPLKGLLESNQVAASLIAIVAIIAVAMAVTAALGWVYERLFVKPVYGDHLKQILITIGAMIIIEQLVLVLFGANQMLLPLPETVRGSFVVGDVAIERYRLVAVAIGLVVYIGLTLLLNRTRVGLLIRAGVENRSMVEALGYRVRGIFVAVFVGGSALAGLGGVMWGFYREQFTVAIGAEVLVQMLIIVIIGGLGSVTGCFAGGMLIALSTNYVSFVLPDLALVSNILVMMAVLLWRPQGLYPVNKH</sequence>
<keyword evidence="5" id="KW-0029">Amino-acid transport</keyword>
<gene>
    <name evidence="10" type="ORF">WKW79_22575</name>
</gene>
<organism evidence="10 11">
    <name type="scientific">Variovorax robiniae</name>
    <dbReference type="NCBI Taxonomy" id="1836199"/>
    <lineage>
        <taxon>Bacteria</taxon>
        <taxon>Pseudomonadati</taxon>
        <taxon>Pseudomonadota</taxon>
        <taxon>Betaproteobacteria</taxon>
        <taxon>Burkholderiales</taxon>
        <taxon>Comamonadaceae</taxon>
        <taxon>Variovorax</taxon>
    </lineage>
</organism>
<evidence type="ECO:0000256" key="8">
    <source>
        <dbReference type="ARBA" id="ARBA00037998"/>
    </source>
</evidence>
<evidence type="ECO:0000256" key="9">
    <source>
        <dbReference type="SAM" id="Phobius"/>
    </source>
</evidence>
<dbReference type="CDD" id="cd06582">
    <property type="entry name" value="TM_PBP1_LivH_like"/>
    <property type="match status" value="1"/>
</dbReference>
<feature type="transmembrane region" description="Helical" evidence="9">
    <location>
        <begin position="34"/>
        <end position="51"/>
    </location>
</feature>
<dbReference type="RefSeq" id="WP_340337442.1">
    <property type="nucleotide sequence ID" value="NZ_JBBKZS010000010.1"/>
</dbReference>
<dbReference type="PANTHER" id="PTHR11795">
    <property type="entry name" value="BRANCHED-CHAIN AMINO ACID TRANSPORT SYSTEM PERMEASE PROTEIN LIVH"/>
    <property type="match status" value="1"/>
</dbReference>
<keyword evidence="6 9" id="KW-1133">Transmembrane helix</keyword>
<keyword evidence="2" id="KW-0813">Transport</keyword>
<keyword evidence="4 9" id="KW-0812">Transmembrane</keyword>
<keyword evidence="3" id="KW-1003">Cell membrane</keyword>